<keyword evidence="5" id="KW-0966">Cell projection</keyword>
<evidence type="ECO:0000256" key="5">
    <source>
        <dbReference type="ARBA" id="ARBA00023273"/>
    </source>
</evidence>
<dbReference type="PANTHER" id="PTHR12968">
    <property type="entry name" value="B9 DOMAIN-CONTAINING"/>
    <property type="match status" value="1"/>
</dbReference>
<organism evidence="6 7">
    <name type="scientific">Parthenolecanium corni</name>
    <dbReference type="NCBI Taxonomy" id="536013"/>
    <lineage>
        <taxon>Eukaryota</taxon>
        <taxon>Metazoa</taxon>
        <taxon>Ecdysozoa</taxon>
        <taxon>Arthropoda</taxon>
        <taxon>Hexapoda</taxon>
        <taxon>Insecta</taxon>
        <taxon>Pterygota</taxon>
        <taxon>Neoptera</taxon>
        <taxon>Paraneoptera</taxon>
        <taxon>Hemiptera</taxon>
        <taxon>Sternorrhyncha</taxon>
        <taxon>Coccoidea</taxon>
        <taxon>Coccidae</taxon>
        <taxon>Parthenolecanium</taxon>
    </lineage>
</organism>
<evidence type="ECO:0000256" key="2">
    <source>
        <dbReference type="ARBA" id="ARBA00022490"/>
    </source>
</evidence>
<dbReference type="Pfam" id="PF07162">
    <property type="entry name" value="B9-C2"/>
    <property type="match status" value="1"/>
</dbReference>
<proteinExistence type="predicted"/>
<dbReference type="PANTHER" id="PTHR12968:SF4">
    <property type="entry name" value="TECTONIC-LIKE COMPLEX MEMBER MKS1"/>
    <property type="match status" value="1"/>
</dbReference>
<evidence type="ECO:0000313" key="7">
    <source>
        <dbReference type="Proteomes" id="UP001367676"/>
    </source>
</evidence>
<evidence type="ECO:0008006" key="8">
    <source>
        <dbReference type="Google" id="ProtNLM"/>
    </source>
</evidence>
<dbReference type="GO" id="GO:0036038">
    <property type="term" value="C:MKS complex"/>
    <property type="evidence" value="ECO:0007669"/>
    <property type="project" value="TreeGrafter"/>
</dbReference>
<dbReference type="PROSITE" id="PS51381">
    <property type="entry name" value="C2_B9"/>
    <property type="match status" value="1"/>
</dbReference>
<protein>
    <recommendedName>
        <fullName evidence="8">Meckel syndrome type 1 protein</fullName>
    </recommendedName>
</protein>
<gene>
    <name evidence="6" type="ORF">V9T40_000893</name>
</gene>
<dbReference type="Proteomes" id="UP001367676">
    <property type="component" value="Unassembled WGS sequence"/>
</dbReference>
<reference evidence="6 7" key="1">
    <citation type="submission" date="2024-03" db="EMBL/GenBank/DDBJ databases">
        <title>Adaptation during the transition from Ophiocordyceps entomopathogen to insect associate is accompanied by gene loss and intensified selection.</title>
        <authorList>
            <person name="Ward C.M."/>
            <person name="Onetto C.A."/>
            <person name="Borneman A.R."/>
        </authorList>
    </citation>
    <scope>NUCLEOTIDE SEQUENCE [LARGE SCALE GENOMIC DNA]</scope>
    <source>
        <strain evidence="6">AWRI1</strain>
        <tissue evidence="6">Single Adult Female</tissue>
    </source>
</reference>
<comment type="subcellular location">
    <subcellularLocation>
        <location evidence="1">Cytoplasm</location>
        <location evidence="1">Cytoskeleton</location>
        <location evidence="1">Cilium basal body</location>
    </subcellularLocation>
</comment>
<sequence length="556" mass="64332">MFYKNELDFMPGTYKCYGDVKHLRFKVRLEILKSSMIPLSNVEESGTGLDPQYNEREEAEFTWNEKVFSPSEFKMLSVDYQRSSEVEKEYHEKVRQHIAEGTSVLTNRLFSYTSKDMIPSHLHRNILYSQDRSQAPFQVDSESLSSSLRQTLNITSSAVTDHVSLPVRNIVDCNPSDELRIQNRSLSSGHETMYIVADLSEKLRENSDPVECAEHLLVTIKWNKKTRTLTVIPDFASFSTLGYKIEVDALNDTRYVYRYWIINISQHEEGTSLERIEKISNEFAANHRNVTFSMDFEIPSKNMRNIFVFAEIKKAVDFSNDNLFIRYLISLPEGWLTENPEKLNGITPLNRYRKTNNVSSFSYIFELKLSCVVKNVEDENFVSKIHGPQLFFEVCSLDGWKRFRVEGYAWTTLPTSSGRYQLILDSWRPAPVSRRDELKRHFIGTDPQILDISFPGFPSDCQNNLISRCGLETISSGTIYLELNIIYQHSTTISQTKKSSLPADRKTAMLMNSVNHILEAFKKARQRMLLAREPILLHTGSINTVYNIFSWKILLE</sequence>
<keyword evidence="4" id="KW-0206">Cytoskeleton</keyword>
<dbReference type="AlphaFoldDB" id="A0AAN9TBY7"/>
<accession>A0AAN9TBY7</accession>
<evidence type="ECO:0000256" key="1">
    <source>
        <dbReference type="ARBA" id="ARBA00004120"/>
    </source>
</evidence>
<keyword evidence="7" id="KW-1185">Reference proteome</keyword>
<evidence type="ECO:0000256" key="4">
    <source>
        <dbReference type="ARBA" id="ARBA00023212"/>
    </source>
</evidence>
<keyword evidence="2" id="KW-0963">Cytoplasm</keyword>
<keyword evidence="3" id="KW-0970">Cilium biogenesis/degradation</keyword>
<evidence type="ECO:0000313" key="6">
    <source>
        <dbReference type="EMBL" id="KAK7580264.1"/>
    </source>
</evidence>
<dbReference type="GO" id="GO:0060271">
    <property type="term" value="P:cilium assembly"/>
    <property type="evidence" value="ECO:0007669"/>
    <property type="project" value="TreeGrafter"/>
</dbReference>
<name>A0AAN9TBY7_9HEMI</name>
<dbReference type="EMBL" id="JBBCAQ010000034">
    <property type="protein sequence ID" value="KAK7580264.1"/>
    <property type="molecule type" value="Genomic_DNA"/>
</dbReference>
<evidence type="ECO:0000256" key="3">
    <source>
        <dbReference type="ARBA" id="ARBA00022794"/>
    </source>
</evidence>
<comment type="caution">
    <text evidence="6">The sequence shown here is derived from an EMBL/GenBank/DDBJ whole genome shotgun (WGS) entry which is preliminary data.</text>
</comment>
<dbReference type="InterPro" id="IPR010796">
    <property type="entry name" value="C2_B9-type_dom"/>
</dbReference>